<dbReference type="GO" id="GO:0001227">
    <property type="term" value="F:DNA-binding transcription repressor activity, RNA polymerase II-specific"/>
    <property type="evidence" value="ECO:0007669"/>
    <property type="project" value="InterPro"/>
</dbReference>
<sequence>MPRPEPTNDALVDWDALQAVLDDCSTGADTDGETLDDEALLCDPALLAELALLAEPNATPPIATEPYSPPLQSPSPAQSEGRLSPSPSPEPSPHHVVTVEALEQCLREYKAAAVAHKRQGALPKARQLLAVAKQLEAHYQNLTNGGTLPHDFTLPDAPPVPSPVKSTPLPTPAAVPLPSRDRASPSPTPPLDTSTLALAKHLRTQLDEQRQRCTAIASYYHRRGHTDQALQFHRYKKAFIRDMAALDTLASGPSLENAPTILYHYETVDFEVEAANHDVPLPELHLEIVRIGGLEGLQHSAWVAPPSALDLYVSWDVSVPTAGSVSTTTVKGTSKVVKRTCEPQFAHTLVLPAGRRHRPFLRWLERKRLELQVYHYKGLLWGSTWLGKVLVPLQLLLDQCEVHDSFPLVDKNRRPLTTVTNTVPFMEIKLRARVPFHEHKAISRQSERWVMVDRLAASDASPQLTENLPAPSPVPPASPSPLPPPPMHPEQLEQLQAVDLLVSNAVLEYELTVCQQLKALINVLPASSVAWSQLLQHTTPRIQTLIHRLDPSQLPALQCLVDEAHALSTADLVTERRQAIELRVQLLETQVAVGSLTLDAYLAQVKQDIQRHKTLAVALKRAGHQTAAQWALIRIKLMDAEVKEVTDAMG</sequence>
<dbReference type="Gene3D" id="2.60.40.150">
    <property type="entry name" value="C2 domain"/>
    <property type="match status" value="1"/>
</dbReference>
<dbReference type="OrthoDB" id="19996at2759"/>
<accession>A0A9W8B5F6</accession>
<dbReference type="Pfam" id="PF00168">
    <property type="entry name" value="C2"/>
    <property type="match status" value="1"/>
</dbReference>
<dbReference type="InterPro" id="IPR000008">
    <property type="entry name" value="C2_dom"/>
</dbReference>
<evidence type="ECO:0000313" key="5">
    <source>
        <dbReference type="Proteomes" id="UP001151582"/>
    </source>
</evidence>
<evidence type="ECO:0000313" key="4">
    <source>
        <dbReference type="EMBL" id="KAJ1975842.1"/>
    </source>
</evidence>
<reference evidence="4" key="1">
    <citation type="submission" date="2022-07" db="EMBL/GenBank/DDBJ databases">
        <title>Phylogenomic reconstructions and comparative analyses of Kickxellomycotina fungi.</title>
        <authorList>
            <person name="Reynolds N.K."/>
            <person name="Stajich J.E."/>
            <person name="Barry K."/>
            <person name="Grigoriev I.V."/>
            <person name="Crous P."/>
            <person name="Smith M.E."/>
        </authorList>
    </citation>
    <scope>NUCLEOTIDE SEQUENCE</scope>
    <source>
        <strain evidence="4">RSA 567</strain>
    </source>
</reference>
<feature type="region of interest" description="Disordered" evidence="2">
    <location>
        <begin position="461"/>
        <end position="489"/>
    </location>
</feature>
<evidence type="ECO:0000259" key="3">
    <source>
        <dbReference type="PROSITE" id="PS50004"/>
    </source>
</evidence>
<feature type="compositionally biased region" description="Pro residues" evidence="2">
    <location>
        <begin position="470"/>
        <end position="488"/>
    </location>
</feature>
<feature type="region of interest" description="Disordered" evidence="2">
    <location>
        <begin position="57"/>
        <end position="95"/>
    </location>
</feature>
<dbReference type="InterPro" id="IPR039725">
    <property type="entry name" value="CC2D1A/B"/>
</dbReference>
<dbReference type="PROSITE" id="PS50004">
    <property type="entry name" value="C2"/>
    <property type="match status" value="1"/>
</dbReference>
<dbReference type="PANTHER" id="PTHR13076">
    <property type="entry name" value="COILED-COIL AND C2 DOMAIN-CONTAINING PROTEIN 1-LIKE"/>
    <property type="match status" value="1"/>
</dbReference>
<evidence type="ECO:0000256" key="2">
    <source>
        <dbReference type="SAM" id="MobiDB-lite"/>
    </source>
</evidence>
<gene>
    <name evidence="4" type="ORF">H4R34_004189</name>
</gene>
<evidence type="ECO:0000256" key="1">
    <source>
        <dbReference type="ARBA" id="ARBA00010672"/>
    </source>
</evidence>
<dbReference type="AlphaFoldDB" id="A0A9W8B5F6"/>
<organism evidence="4 5">
    <name type="scientific">Dimargaris verticillata</name>
    <dbReference type="NCBI Taxonomy" id="2761393"/>
    <lineage>
        <taxon>Eukaryota</taxon>
        <taxon>Fungi</taxon>
        <taxon>Fungi incertae sedis</taxon>
        <taxon>Zoopagomycota</taxon>
        <taxon>Kickxellomycotina</taxon>
        <taxon>Dimargaritomycetes</taxon>
        <taxon>Dimargaritales</taxon>
        <taxon>Dimargaritaceae</taxon>
        <taxon>Dimargaris</taxon>
    </lineage>
</organism>
<dbReference type="Proteomes" id="UP001151582">
    <property type="component" value="Unassembled WGS sequence"/>
</dbReference>
<proteinExistence type="inferred from homology"/>
<dbReference type="SMART" id="SM00685">
    <property type="entry name" value="DM14"/>
    <property type="match status" value="1"/>
</dbReference>
<dbReference type="SUPFAM" id="SSF49562">
    <property type="entry name" value="C2 domain (Calcium/lipid-binding domain, CaLB)"/>
    <property type="match status" value="1"/>
</dbReference>
<dbReference type="InterPro" id="IPR035892">
    <property type="entry name" value="C2_domain_sf"/>
</dbReference>
<comment type="similarity">
    <text evidence="1">Belongs to the CC2D1 family.</text>
</comment>
<dbReference type="EMBL" id="JANBQB010000487">
    <property type="protein sequence ID" value="KAJ1975842.1"/>
    <property type="molecule type" value="Genomic_DNA"/>
</dbReference>
<feature type="domain" description="C2" evidence="3">
    <location>
        <begin position="268"/>
        <end position="406"/>
    </location>
</feature>
<comment type="caution">
    <text evidence="4">The sequence shown here is derived from an EMBL/GenBank/DDBJ whole genome shotgun (WGS) entry which is preliminary data.</text>
</comment>
<feature type="region of interest" description="Disordered" evidence="2">
    <location>
        <begin position="146"/>
        <end position="192"/>
    </location>
</feature>
<dbReference type="PANTHER" id="PTHR13076:SF9">
    <property type="entry name" value="COILED-COIL AND C2 DOMAIN-CONTAINING PROTEIN 1-LIKE"/>
    <property type="match status" value="1"/>
</dbReference>
<protein>
    <recommendedName>
        <fullName evidence="3">C2 domain-containing protein</fullName>
    </recommendedName>
</protein>
<name>A0A9W8B5F6_9FUNG</name>
<keyword evidence="5" id="KW-1185">Reference proteome</keyword>
<dbReference type="InterPro" id="IPR006608">
    <property type="entry name" value="CC2D1A/B_DM14"/>
</dbReference>